<dbReference type="Pfam" id="PF12784">
    <property type="entry name" value="PDDEXK_2"/>
    <property type="match status" value="1"/>
</dbReference>
<reference evidence="1 2" key="2">
    <citation type="submission" date="2020-02" db="EMBL/GenBank/DDBJ databases">
        <title>Genome sequences of Thiorhodococcus mannitoliphagus and Thiorhodococcus minor, purple sulfur photosynthetic bacteria in the gammaproteobacterial family, Chromatiaceae.</title>
        <authorList>
            <person name="Aviles F.A."/>
            <person name="Meyer T.E."/>
            <person name="Kyndt J.A."/>
        </authorList>
    </citation>
    <scope>NUCLEOTIDE SEQUENCE [LARGE SCALE GENOMIC DNA]</scope>
    <source>
        <strain evidence="1 2">DSM 18266</strain>
    </source>
</reference>
<evidence type="ECO:0000313" key="2">
    <source>
        <dbReference type="Proteomes" id="UP000471640"/>
    </source>
</evidence>
<proteinExistence type="predicted"/>
<organism evidence="1 2">
    <name type="scientific">Thiorhodococcus mannitoliphagus</name>
    <dbReference type="NCBI Taxonomy" id="329406"/>
    <lineage>
        <taxon>Bacteria</taxon>
        <taxon>Pseudomonadati</taxon>
        <taxon>Pseudomonadota</taxon>
        <taxon>Gammaproteobacteria</taxon>
        <taxon>Chromatiales</taxon>
        <taxon>Chromatiaceae</taxon>
        <taxon>Thiorhodococcus</taxon>
    </lineage>
</organism>
<gene>
    <name evidence="1" type="ORF">G3480_27165</name>
</gene>
<keyword evidence="2" id="KW-1185">Reference proteome</keyword>
<dbReference type="Proteomes" id="UP000471640">
    <property type="component" value="Unassembled WGS sequence"/>
</dbReference>
<protein>
    <submittedName>
        <fullName evidence="1">Uncharacterized protein</fullName>
    </submittedName>
</protein>
<dbReference type="EMBL" id="JAAIJR010000405">
    <property type="protein sequence ID" value="NEX23884.1"/>
    <property type="molecule type" value="Genomic_DNA"/>
</dbReference>
<evidence type="ECO:0000313" key="1">
    <source>
        <dbReference type="EMBL" id="NEX23884.1"/>
    </source>
</evidence>
<reference evidence="2" key="1">
    <citation type="journal article" date="2020" name="Microbiol. Resour. Announc.">
        <title>Draft Genome Sequences of Thiorhodococcus mannitoliphagus and Thiorhodococcus minor, Purple Sulfur Photosynthetic Bacteria in the Gammaproteobacterial Family Chromatiaceae.</title>
        <authorList>
            <person name="Aviles F.A."/>
            <person name="Meyer T.E."/>
            <person name="Kyndt J.A."/>
        </authorList>
    </citation>
    <scope>NUCLEOTIDE SEQUENCE [LARGE SCALE GENOMIC DNA]</scope>
    <source>
        <strain evidence="2">DSM 18266</strain>
    </source>
</reference>
<comment type="caution">
    <text evidence="1">The sequence shown here is derived from an EMBL/GenBank/DDBJ whole genome shotgun (WGS) entry which is preliminary data.</text>
</comment>
<feature type="non-terminal residue" evidence="1">
    <location>
        <position position="65"/>
    </location>
</feature>
<name>A0A6P1E7C0_9GAMM</name>
<accession>A0A6P1E7C0</accession>
<sequence>MASVCADDLLDPKNDYVFFRVFSEEPDLLVDLINVVRVDEPPIAEVSLLNPQLTPERLGGKQLIL</sequence>
<dbReference type="AlphaFoldDB" id="A0A6P1E7C0"/>